<dbReference type="InterPro" id="IPR001173">
    <property type="entry name" value="Glyco_trans_2-like"/>
</dbReference>
<evidence type="ECO:0000259" key="1">
    <source>
        <dbReference type="Pfam" id="PF00535"/>
    </source>
</evidence>
<keyword evidence="3" id="KW-1185">Reference proteome</keyword>
<dbReference type="Pfam" id="PF00535">
    <property type="entry name" value="Glycos_transf_2"/>
    <property type="match status" value="1"/>
</dbReference>
<dbReference type="InterPro" id="IPR029044">
    <property type="entry name" value="Nucleotide-diphossugar_trans"/>
</dbReference>
<proteinExistence type="predicted"/>
<dbReference type="RefSeq" id="WP_179492491.1">
    <property type="nucleotide sequence ID" value="NZ_JACCCW010000002.1"/>
</dbReference>
<dbReference type="Gene3D" id="3.90.550.10">
    <property type="entry name" value="Spore Coat Polysaccharide Biosynthesis Protein SpsA, Chain A"/>
    <property type="match status" value="1"/>
</dbReference>
<dbReference type="CDD" id="cd04186">
    <property type="entry name" value="GT_2_like_c"/>
    <property type="match status" value="1"/>
</dbReference>
<evidence type="ECO:0000313" key="2">
    <source>
        <dbReference type="EMBL" id="NYF80813.1"/>
    </source>
</evidence>
<comment type="caution">
    <text evidence="2">The sequence shown here is derived from an EMBL/GenBank/DDBJ whole genome shotgun (WGS) entry which is preliminary data.</text>
</comment>
<feature type="domain" description="Glycosyltransferase 2-like" evidence="1">
    <location>
        <begin position="7"/>
        <end position="127"/>
    </location>
</feature>
<sequence>MSRPLISFVIVTYNSADTIVACLASIERYTAGSFEAVVVDNSPDEETAVTVKRFLESRDGVTFRLDKTNDNLGFAKGCNRGAKATTGDYLFFLNPDTELLNDAGAEMLACIKEHPAAVAVGPAIFGSEGIVTATCRNLPTASRIMLDAAGIDRWAGAYRMIHFSHREPRQVEQIMGAALLIPRDAYWQVDGMDERFFIYYEEVDLCKRLMEEGGEIWFWPAAEVRHLAGTSTDATSVRARMIYVLRESRKKYFRKHFGAPGALMIDIINRMEGVAKWIVLSMMGMLRGSASDREKARGFLSVALGSAPRN</sequence>
<dbReference type="AlphaFoldDB" id="A0A7Y9PJ15"/>
<gene>
    <name evidence="2" type="ORF">HDF17_003133</name>
</gene>
<dbReference type="PANTHER" id="PTHR43179">
    <property type="entry name" value="RHAMNOSYLTRANSFERASE WBBL"/>
    <property type="match status" value="1"/>
</dbReference>
<dbReference type="EMBL" id="JACCCW010000002">
    <property type="protein sequence ID" value="NYF80813.1"/>
    <property type="molecule type" value="Genomic_DNA"/>
</dbReference>
<reference evidence="2 3" key="1">
    <citation type="submission" date="2020-07" db="EMBL/GenBank/DDBJ databases">
        <title>Genomic Encyclopedia of Type Strains, Phase IV (KMG-V): Genome sequencing to study the core and pangenomes of soil and plant-associated prokaryotes.</title>
        <authorList>
            <person name="Whitman W."/>
        </authorList>
    </citation>
    <scope>NUCLEOTIDE SEQUENCE [LARGE SCALE GENOMIC DNA]</scope>
    <source>
        <strain evidence="2 3">X4EP2</strain>
    </source>
</reference>
<organism evidence="2 3">
    <name type="scientific">Granulicella arctica</name>
    <dbReference type="NCBI Taxonomy" id="940613"/>
    <lineage>
        <taxon>Bacteria</taxon>
        <taxon>Pseudomonadati</taxon>
        <taxon>Acidobacteriota</taxon>
        <taxon>Terriglobia</taxon>
        <taxon>Terriglobales</taxon>
        <taxon>Acidobacteriaceae</taxon>
        <taxon>Granulicella</taxon>
    </lineage>
</organism>
<accession>A0A7Y9PJ15</accession>
<dbReference type="PANTHER" id="PTHR43179:SF7">
    <property type="entry name" value="RHAMNOSYLTRANSFERASE WBBL"/>
    <property type="match status" value="1"/>
</dbReference>
<dbReference type="SUPFAM" id="SSF53448">
    <property type="entry name" value="Nucleotide-diphospho-sugar transferases"/>
    <property type="match status" value="1"/>
</dbReference>
<evidence type="ECO:0000313" key="3">
    <source>
        <dbReference type="Proteomes" id="UP000589520"/>
    </source>
</evidence>
<dbReference type="Proteomes" id="UP000589520">
    <property type="component" value="Unassembled WGS sequence"/>
</dbReference>
<name>A0A7Y9PJ15_9BACT</name>
<protein>
    <recommendedName>
        <fullName evidence="1">Glycosyltransferase 2-like domain-containing protein</fullName>
    </recommendedName>
</protein>